<evidence type="ECO:0000313" key="6">
    <source>
        <dbReference type="EMBL" id="ADI02945.1"/>
    </source>
</evidence>
<evidence type="ECO:0000256" key="1">
    <source>
        <dbReference type="ARBA" id="ARBA00004141"/>
    </source>
</evidence>
<dbReference type="eggNOG" id="COG0619">
    <property type="taxonomic scope" value="Bacteria"/>
</dbReference>
<proteinExistence type="predicted"/>
<dbReference type="PANTHER" id="PTHR33514:SF13">
    <property type="entry name" value="PROTEIN ABCI12, CHLOROPLASTIC"/>
    <property type="match status" value="1"/>
</dbReference>
<accession>D7CJJ0</accession>
<comment type="subcellular location">
    <subcellularLocation>
        <location evidence="1">Membrane</location>
        <topology evidence="1">Multi-pass membrane protein</topology>
    </subcellularLocation>
</comment>
<sequence length="266" mass="29035">MSGGNVLGQYIPVESPVHRLEPHTKLLLTLILATAAFLAGDFVELSLVTGLVIVFTILSRVPATQYVRSLKPMLVLVAVTVAAQLFLSQVLNLTAEHGIALKEEGVRQALTTGMKLLLVCWVAQWLTFTTSPVKLAEGIKVLLTPCRRVGVPVEELAMIATIAIRFVPIVFDEAEEMVKAQASRGADFESLHFRARLNSIISVLVPLVSRCWRRAEDLALAMEIRGYGAGGKRSRVRRSKMTLTDYLFLAIGVLLLIGVQFTGGRG</sequence>
<organism evidence="6 7">
    <name type="scientific">Syntrophothermus lipocalidus (strain DSM 12680 / TGB-C1)</name>
    <dbReference type="NCBI Taxonomy" id="643648"/>
    <lineage>
        <taxon>Bacteria</taxon>
        <taxon>Bacillati</taxon>
        <taxon>Bacillota</taxon>
        <taxon>Clostridia</taxon>
        <taxon>Eubacteriales</taxon>
        <taxon>Syntrophomonadaceae</taxon>
        <taxon>Syntrophothermus</taxon>
    </lineage>
</organism>
<evidence type="ECO:0000256" key="3">
    <source>
        <dbReference type="ARBA" id="ARBA00022989"/>
    </source>
</evidence>
<feature type="transmembrane region" description="Helical" evidence="5">
    <location>
        <begin position="243"/>
        <end position="263"/>
    </location>
</feature>
<keyword evidence="2 5" id="KW-0812">Transmembrane</keyword>
<evidence type="ECO:0000256" key="2">
    <source>
        <dbReference type="ARBA" id="ARBA00022692"/>
    </source>
</evidence>
<gene>
    <name evidence="6" type="ordered locus">Slip_2204</name>
</gene>
<dbReference type="RefSeq" id="WP_013176347.1">
    <property type="nucleotide sequence ID" value="NC_014220.1"/>
</dbReference>
<dbReference type="STRING" id="643648.Slip_2204"/>
<dbReference type="HOGENOM" id="CLU_056469_2_2_9"/>
<dbReference type="AlphaFoldDB" id="D7CJJ0"/>
<evidence type="ECO:0000256" key="4">
    <source>
        <dbReference type="ARBA" id="ARBA00023136"/>
    </source>
</evidence>
<dbReference type="Proteomes" id="UP000000378">
    <property type="component" value="Chromosome"/>
</dbReference>
<keyword evidence="4 5" id="KW-0472">Membrane</keyword>
<dbReference type="GO" id="GO:0005886">
    <property type="term" value="C:plasma membrane"/>
    <property type="evidence" value="ECO:0007669"/>
    <property type="project" value="TreeGrafter"/>
</dbReference>
<reference evidence="6 7" key="2">
    <citation type="journal article" date="2010" name="Stand. Genomic Sci.">
        <title>Complete genome sequence of Syntrophothermus lipocalidus type strain (TGB-C1).</title>
        <authorList>
            <person name="Djao O.D."/>
            <person name="Zhang X."/>
            <person name="Lucas S."/>
            <person name="Lapidus A."/>
            <person name="Del Rio T.G."/>
            <person name="Nolan M."/>
            <person name="Tice H."/>
            <person name="Cheng J.F."/>
            <person name="Han C."/>
            <person name="Tapia R."/>
            <person name="Goodwin L."/>
            <person name="Pitluck S."/>
            <person name="Liolios K."/>
            <person name="Ivanova N."/>
            <person name="Mavromatis K."/>
            <person name="Mikhailova N."/>
            <person name="Ovchinnikova G."/>
            <person name="Pati A."/>
            <person name="Brambilla E."/>
            <person name="Chen A."/>
            <person name="Palaniappan K."/>
            <person name="Land M."/>
            <person name="Hauser L."/>
            <person name="Chang Y.J."/>
            <person name="Jeffries C.D."/>
            <person name="Rohde M."/>
            <person name="Sikorski J."/>
            <person name="Spring S."/>
            <person name="Goker M."/>
            <person name="Detter J.C."/>
            <person name="Woyke T."/>
            <person name="Bristow J."/>
            <person name="Eisen J.A."/>
            <person name="Markowitz V."/>
            <person name="Hugenholtz P."/>
            <person name="Kyrpides N.C."/>
            <person name="Klenk H.P."/>
        </authorList>
    </citation>
    <scope>NUCLEOTIDE SEQUENCE [LARGE SCALE GENOMIC DNA]</scope>
    <source>
        <strain evidence="7">DSM 12680 / TGB-C1</strain>
    </source>
</reference>
<reference evidence="7" key="1">
    <citation type="journal article" date="2010" name="Stand. Genomic Sci.">
        <title>Complete genome sequence of Syntrophothermus lipocalidus type strain (TGB-C1T).</title>
        <authorList>
            <consortium name="US DOE Joint Genome Institute (JGI-PGF)"/>
            <person name="Djao O."/>
            <person name="Zhang X."/>
            <person name="Lucas S."/>
            <person name="Lapidus A."/>
            <person name="Glavina Del Rio T."/>
            <person name="Nolan M."/>
            <person name="Tice H."/>
            <person name="Cheng J."/>
            <person name="Han C."/>
            <person name="Tapia R."/>
            <person name="Goodwin L."/>
            <person name="Pitluck S."/>
            <person name="Liolios K."/>
            <person name="Ivanova N."/>
            <person name="Mavromatis K."/>
            <person name="Mikhailova N."/>
            <person name="Ovchinnikova G."/>
            <person name="Pati A."/>
            <person name="Brambilla E."/>
            <person name="Chen A."/>
            <person name="Palaniappan K."/>
            <person name="Land M."/>
            <person name="Hauser L."/>
            <person name="Chang Y."/>
            <person name="Jeffries C."/>
            <person name="Rohde M."/>
            <person name="Sikorski J."/>
            <person name="Spring S."/>
            <person name="Goker M."/>
            <person name="Detter J."/>
            <person name="Woyke T."/>
            <person name="Bristow J."/>
            <person name="Eisen J."/>
            <person name="Markowitz V."/>
            <person name="Hugenholtz P."/>
            <person name="Kyrpides N."/>
            <person name="Klenk H."/>
        </authorList>
    </citation>
    <scope>NUCLEOTIDE SEQUENCE [LARGE SCALE GENOMIC DNA]</scope>
    <source>
        <strain evidence="7">DSM 12680 / TGB-C1</strain>
    </source>
</reference>
<dbReference type="Pfam" id="PF02361">
    <property type="entry name" value="CbiQ"/>
    <property type="match status" value="1"/>
</dbReference>
<dbReference type="CDD" id="cd16914">
    <property type="entry name" value="EcfT"/>
    <property type="match status" value="1"/>
</dbReference>
<evidence type="ECO:0000313" key="7">
    <source>
        <dbReference type="Proteomes" id="UP000000378"/>
    </source>
</evidence>
<evidence type="ECO:0000256" key="5">
    <source>
        <dbReference type="SAM" id="Phobius"/>
    </source>
</evidence>
<feature type="transmembrane region" description="Helical" evidence="5">
    <location>
        <begin position="26"/>
        <end position="58"/>
    </location>
</feature>
<dbReference type="PANTHER" id="PTHR33514">
    <property type="entry name" value="PROTEIN ABCI12, CHLOROPLASTIC"/>
    <property type="match status" value="1"/>
</dbReference>
<dbReference type="OrthoDB" id="8075495at2"/>
<keyword evidence="3 5" id="KW-1133">Transmembrane helix</keyword>
<dbReference type="EMBL" id="CP002048">
    <property type="protein sequence ID" value="ADI02945.1"/>
    <property type="molecule type" value="Genomic_DNA"/>
</dbReference>
<keyword evidence="7" id="KW-1185">Reference proteome</keyword>
<dbReference type="InterPro" id="IPR003339">
    <property type="entry name" value="ABC/ECF_trnsptr_transmembrane"/>
</dbReference>
<dbReference type="KEGG" id="slp:Slip_2204"/>
<protein>
    <submittedName>
        <fullName evidence="6">Cobalt transport protein</fullName>
    </submittedName>
</protein>
<name>D7CJJ0_SYNLT</name>